<keyword evidence="3" id="KW-1185">Reference proteome</keyword>
<name>A0AAV7PAS1_PLEWA</name>
<evidence type="ECO:0000313" key="3">
    <source>
        <dbReference type="Proteomes" id="UP001066276"/>
    </source>
</evidence>
<organism evidence="2 3">
    <name type="scientific">Pleurodeles waltl</name>
    <name type="common">Iberian ribbed newt</name>
    <dbReference type="NCBI Taxonomy" id="8319"/>
    <lineage>
        <taxon>Eukaryota</taxon>
        <taxon>Metazoa</taxon>
        <taxon>Chordata</taxon>
        <taxon>Craniata</taxon>
        <taxon>Vertebrata</taxon>
        <taxon>Euteleostomi</taxon>
        <taxon>Amphibia</taxon>
        <taxon>Batrachia</taxon>
        <taxon>Caudata</taxon>
        <taxon>Salamandroidea</taxon>
        <taxon>Salamandridae</taxon>
        <taxon>Pleurodelinae</taxon>
        <taxon>Pleurodeles</taxon>
    </lineage>
</organism>
<evidence type="ECO:0000256" key="1">
    <source>
        <dbReference type="SAM" id="MobiDB-lite"/>
    </source>
</evidence>
<gene>
    <name evidence="2" type="ORF">NDU88_002686</name>
</gene>
<dbReference type="Proteomes" id="UP001066276">
    <property type="component" value="Chromosome 7"/>
</dbReference>
<protein>
    <recommendedName>
        <fullName evidence="4">Prolactin receptor</fullName>
    </recommendedName>
</protein>
<reference evidence="2" key="1">
    <citation type="journal article" date="2022" name="bioRxiv">
        <title>Sequencing and chromosome-scale assembly of the giantPleurodeles waltlgenome.</title>
        <authorList>
            <person name="Brown T."/>
            <person name="Elewa A."/>
            <person name="Iarovenko S."/>
            <person name="Subramanian E."/>
            <person name="Araus A.J."/>
            <person name="Petzold A."/>
            <person name="Susuki M."/>
            <person name="Suzuki K.-i.T."/>
            <person name="Hayashi T."/>
            <person name="Toyoda A."/>
            <person name="Oliveira C."/>
            <person name="Osipova E."/>
            <person name="Leigh N.D."/>
            <person name="Simon A."/>
            <person name="Yun M.H."/>
        </authorList>
    </citation>
    <scope>NUCLEOTIDE SEQUENCE</scope>
    <source>
        <strain evidence="2">20211129_DDA</strain>
        <tissue evidence="2">Liver</tissue>
    </source>
</reference>
<accession>A0AAV7PAS1</accession>
<feature type="compositionally biased region" description="Polar residues" evidence="1">
    <location>
        <begin position="58"/>
        <end position="77"/>
    </location>
</feature>
<sequence length="111" mass="12159">MKPAVNAKPGTDNKAWLSTAVAERLITKSDMKFTSSQQHTKPNELTLIGREGCRSRGLTRNQTSDLQAADTEGTTTVDIEEDKAPHLFTMDNDTLPSDSLEQVKKSSPRLG</sequence>
<comment type="caution">
    <text evidence="2">The sequence shown here is derived from an EMBL/GenBank/DDBJ whole genome shotgun (WGS) entry which is preliminary data.</text>
</comment>
<evidence type="ECO:0008006" key="4">
    <source>
        <dbReference type="Google" id="ProtNLM"/>
    </source>
</evidence>
<feature type="compositionally biased region" description="Polar residues" evidence="1">
    <location>
        <begin position="91"/>
        <end position="100"/>
    </location>
</feature>
<dbReference type="AlphaFoldDB" id="A0AAV7PAS1"/>
<dbReference type="EMBL" id="JANPWB010000011">
    <property type="protein sequence ID" value="KAJ1124225.1"/>
    <property type="molecule type" value="Genomic_DNA"/>
</dbReference>
<evidence type="ECO:0000313" key="2">
    <source>
        <dbReference type="EMBL" id="KAJ1124225.1"/>
    </source>
</evidence>
<feature type="region of interest" description="Disordered" evidence="1">
    <location>
        <begin position="54"/>
        <end position="111"/>
    </location>
</feature>
<proteinExistence type="predicted"/>